<gene>
    <name evidence="9" type="ORF">PGT21_014244</name>
</gene>
<evidence type="ECO:0000256" key="1">
    <source>
        <dbReference type="ARBA" id="ARBA00005696"/>
    </source>
</evidence>
<dbReference type="EMBL" id="VSWC01000014">
    <property type="protein sequence ID" value="KAA1114578.1"/>
    <property type="molecule type" value="Genomic_DNA"/>
</dbReference>
<evidence type="ECO:0000256" key="3">
    <source>
        <dbReference type="ARBA" id="ARBA00022679"/>
    </source>
</evidence>
<comment type="similarity">
    <text evidence="1">Belongs to the ATG10 family.</text>
</comment>
<dbReference type="Pfam" id="PF03987">
    <property type="entry name" value="Autophagy_act_C"/>
    <property type="match status" value="1"/>
</dbReference>
<organism evidence="9 10">
    <name type="scientific">Puccinia graminis f. sp. tritici</name>
    <dbReference type="NCBI Taxonomy" id="56615"/>
    <lineage>
        <taxon>Eukaryota</taxon>
        <taxon>Fungi</taxon>
        <taxon>Dikarya</taxon>
        <taxon>Basidiomycota</taxon>
        <taxon>Pucciniomycotina</taxon>
        <taxon>Pucciniomycetes</taxon>
        <taxon>Pucciniales</taxon>
        <taxon>Pucciniaceae</taxon>
        <taxon>Puccinia</taxon>
    </lineage>
</organism>
<evidence type="ECO:0000313" key="9">
    <source>
        <dbReference type="EMBL" id="KAA1114578.1"/>
    </source>
</evidence>
<accession>A0A5B0QN74</accession>
<dbReference type="OrthoDB" id="4089664at2759"/>
<dbReference type="AlphaFoldDB" id="A0A5B0QN74"/>
<evidence type="ECO:0000313" key="10">
    <source>
        <dbReference type="Proteomes" id="UP000324748"/>
    </source>
</evidence>
<dbReference type="Proteomes" id="UP000324748">
    <property type="component" value="Unassembled WGS sequence"/>
</dbReference>
<evidence type="ECO:0000256" key="5">
    <source>
        <dbReference type="ARBA" id="ARBA00022927"/>
    </source>
</evidence>
<keyword evidence="5" id="KW-0653">Protein transport</keyword>
<reference evidence="9 10" key="1">
    <citation type="submission" date="2019-05" db="EMBL/GenBank/DDBJ databases">
        <title>Emergence of the Ug99 lineage of the wheat stem rust pathogen through somatic hybridization.</title>
        <authorList>
            <person name="Li F."/>
            <person name="Upadhyaya N.M."/>
            <person name="Sperschneider J."/>
            <person name="Matny O."/>
            <person name="Nguyen-Phuc H."/>
            <person name="Mago R."/>
            <person name="Raley C."/>
            <person name="Miller M.E."/>
            <person name="Silverstein K.A.T."/>
            <person name="Henningsen E."/>
            <person name="Hirsch C.D."/>
            <person name="Visser B."/>
            <person name="Pretorius Z.A."/>
            <person name="Steffenson B.J."/>
            <person name="Schwessinger B."/>
            <person name="Dodds P.N."/>
            <person name="Figueroa M."/>
        </authorList>
    </citation>
    <scope>NUCLEOTIDE SEQUENCE [LARGE SCALE GENOMIC DNA]</scope>
    <source>
        <strain evidence="9">21-0</strain>
    </source>
</reference>
<dbReference type="PANTHER" id="PTHR14957:SF1">
    <property type="entry name" value="UBIQUITIN-LIKE-CONJUGATING ENZYME ATG10"/>
    <property type="match status" value="1"/>
</dbReference>
<name>A0A5B0QN74_PUCGR</name>
<comment type="caution">
    <text evidence="9">The sequence shown here is derived from an EMBL/GenBank/DDBJ whole genome shotgun (WGS) entry which is preliminary data.</text>
</comment>
<evidence type="ECO:0000256" key="4">
    <source>
        <dbReference type="ARBA" id="ARBA00022786"/>
    </source>
</evidence>
<feature type="region of interest" description="Disordered" evidence="8">
    <location>
        <begin position="151"/>
        <end position="174"/>
    </location>
</feature>
<dbReference type="GO" id="GO:0061651">
    <property type="term" value="F:Atg12 conjugating enzyme activity"/>
    <property type="evidence" value="ECO:0007669"/>
    <property type="project" value="TreeGrafter"/>
</dbReference>
<evidence type="ECO:0000256" key="2">
    <source>
        <dbReference type="ARBA" id="ARBA00021099"/>
    </source>
</evidence>
<keyword evidence="3" id="KW-0808">Transferase</keyword>
<dbReference type="GO" id="GO:0000045">
    <property type="term" value="P:autophagosome assembly"/>
    <property type="evidence" value="ECO:0007669"/>
    <property type="project" value="TreeGrafter"/>
</dbReference>
<dbReference type="GO" id="GO:0000422">
    <property type="term" value="P:autophagy of mitochondrion"/>
    <property type="evidence" value="ECO:0007669"/>
    <property type="project" value="TreeGrafter"/>
</dbReference>
<dbReference type="PANTHER" id="PTHR14957">
    <property type="entry name" value="UBIQUITIN-LIKE-CONJUGATING ENZYME ATG10"/>
    <property type="match status" value="1"/>
</dbReference>
<dbReference type="GO" id="GO:0015031">
    <property type="term" value="P:protein transport"/>
    <property type="evidence" value="ECO:0007669"/>
    <property type="project" value="UniProtKB-KW"/>
</dbReference>
<proteinExistence type="inferred from homology"/>
<evidence type="ECO:0000256" key="6">
    <source>
        <dbReference type="ARBA" id="ARBA00023006"/>
    </source>
</evidence>
<keyword evidence="10" id="KW-1185">Reference proteome</keyword>
<dbReference type="GO" id="GO:0005829">
    <property type="term" value="C:cytosol"/>
    <property type="evidence" value="ECO:0007669"/>
    <property type="project" value="TreeGrafter"/>
</dbReference>
<keyword evidence="5" id="KW-0813">Transport</keyword>
<sequence length="244" mass="28689">MLTRVEFNQGSQRFINNSTDTPNRCNRGWKWKQYQNRTSRIIIEQDLGCLYHEPVDRRLFINTQDSEKCKEEEEGIVHEQEDEAATIRIPDCRPYVPIKYQASVVFSDTYRVPQLLFQAYKPDGTQLNLDELIHTDIFYGDSLEYPMNLIKSSTSSSKEDKDKEEEEEEEEGKRVQLPILTRTIHPIDNQTYWGLHPCNTQTILKEILEEEHRNHPKKLPPQLVIESFFALVSSKIRPPQHCLL</sequence>
<protein>
    <recommendedName>
        <fullName evidence="2">Ubiquitin-like-conjugating enzyme ATG10</fullName>
    </recommendedName>
    <alternativeName>
        <fullName evidence="7">Autophagy-related protein 10</fullName>
    </alternativeName>
</protein>
<dbReference type="GO" id="GO:0032446">
    <property type="term" value="P:protein modification by small protein conjugation"/>
    <property type="evidence" value="ECO:0007669"/>
    <property type="project" value="TreeGrafter"/>
</dbReference>
<keyword evidence="4" id="KW-0833">Ubl conjugation pathway</keyword>
<dbReference type="Gene3D" id="3.30.1460.50">
    <property type="match status" value="1"/>
</dbReference>
<evidence type="ECO:0000256" key="7">
    <source>
        <dbReference type="ARBA" id="ARBA00029833"/>
    </source>
</evidence>
<evidence type="ECO:0000256" key="8">
    <source>
        <dbReference type="SAM" id="MobiDB-lite"/>
    </source>
</evidence>
<dbReference type="InterPro" id="IPR007135">
    <property type="entry name" value="Atg3/Atg10"/>
</dbReference>
<keyword evidence="6" id="KW-0072">Autophagy</keyword>